<dbReference type="Gene3D" id="2.60.120.650">
    <property type="entry name" value="Cupin"/>
    <property type="match status" value="1"/>
</dbReference>
<accession>A0ABM4X573</accession>
<dbReference type="RefSeq" id="XP_071939159.1">
    <property type="nucleotide sequence ID" value="XM_072083058.1"/>
</dbReference>
<sequence>MSLSSSSAASLPRMRMFDKIPSAEEFISEIEPLNVPAVFSGCIKNWKAFSQWNPSNGGLDYLQEKAGSSTVEAMLSQQAPVFYGDIRSHERVSLPFSTFIGYCKDNLCDRCDGEDSFLESKKHTLTESHTGQFEFPEQIYLAQVPILNIECTEKVQLECLREDVEMPPFLESKTISSINLWMNSAQSRSSTHYDPHHNLLCIVSGCKQAVVLWPPSACPFLYPRPIYGEASNHSTLDLDEPNFCAHPRAEHSDEYSQKIILHGGDALFIPEGWYHQVDSETLTIAVNFWWRSDMMSGLSDHMDSYYLRRILRRLIDKEMNQLLHLPSLVDDKIDGNQSDQPNTRVPGGVQLRQMSVLHETDQLAVSALQKLVSLVHERVNPNQPVNSTPANNLAVEGKDESNEIMKPDLFNLKDDPVALLLWTLQPLALRCVLLAMAHNFPRTLEALILLVLSPVGAEVLTRKFEEMDQLIGEEDRSQFFQIFYGVFDNQIAAMDALLNGKESFARQICVTKVRDYGEVSFTAVLSSRLKRKGMKKWSGFIFDSGWKKK</sequence>
<keyword evidence="3" id="KW-1185">Reference proteome</keyword>
<name>A0ABM4X573_COFAR</name>
<evidence type="ECO:0000259" key="2">
    <source>
        <dbReference type="PROSITE" id="PS51184"/>
    </source>
</evidence>
<dbReference type="InterPro" id="IPR003347">
    <property type="entry name" value="JmjC_dom"/>
</dbReference>
<evidence type="ECO:0000256" key="1">
    <source>
        <dbReference type="ARBA" id="ARBA00006801"/>
    </source>
</evidence>
<dbReference type="Pfam" id="PF13621">
    <property type="entry name" value="Cupin_8"/>
    <property type="match status" value="1"/>
</dbReference>
<protein>
    <submittedName>
        <fullName evidence="4">Lysine-specific demethylase JMJ31-like isoform X1</fullName>
    </submittedName>
</protein>
<comment type="similarity">
    <text evidence="1">Belongs to the JARID1 histone demethylase family.</text>
</comment>
<dbReference type="GeneID" id="140004228"/>
<evidence type="ECO:0000313" key="4">
    <source>
        <dbReference type="RefSeq" id="XP_071939159.1"/>
    </source>
</evidence>
<organism evidence="3 4">
    <name type="scientific">Coffea arabica</name>
    <name type="common">Arabian coffee</name>
    <dbReference type="NCBI Taxonomy" id="13443"/>
    <lineage>
        <taxon>Eukaryota</taxon>
        <taxon>Viridiplantae</taxon>
        <taxon>Streptophyta</taxon>
        <taxon>Embryophyta</taxon>
        <taxon>Tracheophyta</taxon>
        <taxon>Spermatophyta</taxon>
        <taxon>Magnoliopsida</taxon>
        <taxon>eudicotyledons</taxon>
        <taxon>Gunneridae</taxon>
        <taxon>Pentapetalae</taxon>
        <taxon>asterids</taxon>
        <taxon>lamiids</taxon>
        <taxon>Gentianales</taxon>
        <taxon>Rubiaceae</taxon>
        <taxon>Ixoroideae</taxon>
        <taxon>Gardenieae complex</taxon>
        <taxon>Bertiereae - Coffeeae clade</taxon>
        <taxon>Coffeeae</taxon>
        <taxon>Coffea</taxon>
    </lineage>
</organism>
<dbReference type="PANTHER" id="PTHR12461:SF102">
    <property type="entry name" value="LYSINE-SPECIFIC DEMETHYLASE JMJ31"/>
    <property type="match status" value="1"/>
</dbReference>
<dbReference type="SUPFAM" id="SSF51197">
    <property type="entry name" value="Clavaminate synthase-like"/>
    <property type="match status" value="1"/>
</dbReference>
<evidence type="ECO:0000313" key="3">
    <source>
        <dbReference type="Proteomes" id="UP001652660"/>
    </source>
</evidence>
<dbReference type="SMART" id="SM00558">
    <property type="entry name" value="JmjC"/>
    <property type="match status" value="1"/>
</dbReference>
<dbReference type="PROSITE" id="PS51184">
    <property type="entry name" value="JMJC"/>
    <property type="match status" value="1"/>
</dbReference>
<dbReference type="PANTHER" id="PTHR12461">
    <property type="entry name" value="HYPOXIA-INDUCIBLE FACTOR 1 ALPHA INHIBITOR-RELATED"/>
    <property type="match status" value="1"/>
</dbReference>
<feature type="domain" description="JmjC" evidence="2">
    <location>
        <begin position="155"/>
        <end position="305"/>
    </location>
</feature>
<proteinExistence type="inferred from homology"/>
<dbReference type="InterPro" id="IPR041667">
    <property type="entry name" value="Cupin_8"/>
</dbReference>
<reference evidence="4" key="2">
    <citation type="submission" date="2025-08" db="UniProtKB">
        <authorList>
            <consortium name="RefSeq"/>
        </authorList>
    </citation>
    <scope>IDENTIFICATION</scope>
    <source>
        <tissue evidence="4">Leaves</tissue>
    </source>
</reference>
<reference evidence="3" key="1">
    <citation type="journal article" date="2025" name="Foods">
        <title>Unveiling the Microbial Signatures of Arabica Coffee Cherries: Insights into Ripeness Specific Diversity, Functional Traits, and Implications for Quality and Safety.</title>
        <authorList>
            <consortium name="RefSeq"/>
            <person name="Tenea G.N."/>
            <person name="Cifuentes V."/>
            <person name="Reyes P."/>
            <person name="Cevallos-Vallejos M."/>
        </authorList>
    </citation>
    <scope>NUCLEOTIDE SEQUENCE [LARGE SCALE GENOMIC DNA]</scope>
</reference>
<gene>
    <name evidence="4" type="primary">LOC140004228</name>
</gene>
<dbReference type="Proteomes" id="UP001652660">
    <property type="component" value="Chromosome 1c"/>
</dbReference>